<dbReference type="InParanoid" id="M1Z0U4"/>
<proteinExistence type="predicted"/>
<accession>M1Z0U4</accession>
<dbReference type="HOGENOM" id="CLU_3138239_0_0_0"/>
<dbReference type="Proteomes" id="UP000011704">
    <property type="component" value="Unassembled WGS sequence"/>
</dbReference>
<reference evidence="2 3" key="1">
    <citation type="journal article" date="2013" name="Front. Microbiol.">
        <title>The genome of Nitrospina gracilis illuminates the metabolism and evolution of the major marine nitrite oxidizer.</title>
        <authorList>
            <person name="Luecker S."/>
            <person name="Nowka B."/>
            <person name="Rattei T."/>
            <person name="Spieck E."/>
            <person name="and Daims H."/>
        </authorList>
    </citation>
    <scope>NUCLEOTIDE SEQUENCE [LARGE SCALE GENOMIC DNA]</scope>
    <source>
        <strain evidence="2 3">3/211</strain>
    </source>
</reference>
<keyword evidence="3" id="KW-1185">Reference proteome</keyword>
<gene>
    <name evidence="2" type="ORF">NITGR_620043</name>
</gene>
<dbReference type="AlphaFoldDB" id="M1Z0U4"/>
<sequence>MDGRRGRRSAECDGPFELGRGRGSDQRKQAECKKKTFKHIDLSPTKEYY</sequence>
<protein>
    <submittedName>
        <fullName evidence="2">Uncharacterized protein</fullName>
    </submittedName>
</protein>
<feature type="compositionally biased region" description="Basic and acidic residues" evidence="1">
    <location>
        <begin position="19"/>
        <end position="33"/>
    </location>
</feature>
<dbReference type="EMBL" id="CAQJ01000069">
    <property type="protein sequence ID" value="CCQ91346.1"/>
    <property type="molecule type" value="Genomic_DNA"/>
</dbReference>
<evidence type="ECO:0000313" key="2">
    <source>
        <dbReference type="EMBL" id="CCQ91346.1"/>
    </source>
</evidence>
<comment type="caution">
    <text evidence="2">The sequence shown here is derived from an EMBL/GenBank/DDBJ whole genome shotgun (WGS) entry which is preliminary data.</text>
</comment>
<feature type="region of interest" description="Disordered" evidence="1">
    <location>
        <begin position="1"/>
        <end position="33"/>
    </location>
</feature>
<organism evidence="2 3">
    <name type="scientific">Nitrospina gracilis (strain 3/211)</name>
    <dbReference type="NCBI Taxonomy" id="1266370"/>
    <lineage>
        <taxon>Bacteria</taxon>
        <taxon>Pseudomonadati</taxon>
        <taxon>Nitrospinota/Tectimicrobiota group</taxon>
        <taxon>Nitrospinota</taxon>
        <taxon>Nitrospinia</taxon>
        <taxon>Nitrospinales</taxon>
        <taxon>Nitrospinaceae</taxon>
        <taxon>Nitrospina</taxon>
    </lineage>
</organism>
<feature type="compositionally biased region" description="Basic and acidic residues" evidence="1">
    <location>
        <begin position="1"/>
        <end position="11"/>
    </location>
</feature>
<evidence type="ECO:0000313" key="3">
    <source>
        <dbReference type="Proteomes" id="UP000011704"/>
    </source>
</evidence>
<dbReference type="STRING" id="1266370.NITGR_620043"/>
<evidence type="ECO:0000256" key="1">
    <source>
        <dbReference type="SAM" id="MobiDB-lite"/>
    </source>
</evidence>
<name>M1Z0U4_NITG3</name>